<dbReference type="PANTHER" id="PTHR11070:SF2">
    <property type="entry name" value="ATP-DEPENDENT DNA HELICASE SRS2"/>
    <property type="match status" value="1"/>
</dbReference>
<dbReference type="InterPro" id="IPR038726">
    <property type="entry name" value="PDDEXK_AddAB-type"/>
</dbReference>
<evidence type="ECO:0000256" key="11">
    <source>
        <dbReference type="ARBA" id="ARBA00023235"/>
    </source>
</evidence>
<evidence type="ECO:0000256" key="4">
    <source>
        <dbReference type="ARBA" id="ARBA00022763"/>
    </source>
</evidence>
<keyword evidence="6 16" id="KW-0347">Helicase</keyword>
<gene>
    <name evidence="19" type="ORF">OCK74_00305</name>
</gene>
<dbReference type="GO" id="GO:0004527">
    <property type="term" value="F:exonuclease activity"/>
    <property type="evidence" value="ECO:0007669"/>
    <property type="project" value="UniProtKB-KW"/>
</dbReference>
<accession>A0A9X2XMP8</accession>
<evidence type="ECO:0000259" key="17">
    <source>
        <dbReference type="PROSITE" id="PS51198"/>
    </source>
</evidence>
<dbReference type="AlphaFoldDB" id="A0A9X2XMP8"/>
<feature type="domain" description="UvrD-like helicase ATP-binding" evidence="17">
    <location>
        <begin position="17"/>
        <end position="344"/>
    </location>
</feature>
<sequence length="1059" mass="123699">MSLLREKLQKKFTEEYNRLNEQQRKAVDQIEGPVMVIAGPGTGKTQILSARIGKILLSDALIEPSNILCLTYTDAGVVAMRKRLSQFIGPDAYKVAIYTFHAFCNDVIQDNLSLFEKTALDPISDLERIELMKELIDSFPKDHPLKRYRGDVYFEIKSLQSLFSMMKREGWTSDFICKKIDEYLDDLPLRDEYICKRATREFKKGDVRIDKIEEQREKMEKLRAACKEFNRFQEMMRLRNRYDFDDMINWVIDAFKENEVLLRNYQEQFQYILVDEYQDTSGSQNKIVELLINFWDKPNVFVVGDDDQSIYRFQGANVENMLQFAKSYEKDLLTVVLTNNYRSTQPILDISKTLIDRNDERLVKQIEGLSKDLRCSHDGLKNLIHAPIIQEYETQRDEMINITLQIEKLVAQGIPGNAIGIIYRENKYGEELANYLRLKGLPFYSKRNLNIIDQPFIQQLLLVLNYLRAEHDLPYSGDEMLFEILHFEWFDIPAIEIAKASMQVAETRHGGRSTSLRQFLNEKMTQPPADLFSQPILPAIKEAVTILEGLITAVSNTTLQSLVEKVVREGGFLSHIMHSSEKSWLMQLLTGFYDHVKDETRRSPSLKLEEFMNRLDLMEKEGLVLPLVQVAGNDKGVNLMTAHGSKGLEFEYVFFTGCNSGCWEKKRKPFSGFSFPDTLFSTQNKQNDTEELRRLFYVALTRAKKHLYISYPNYTLDGKQLEPSMFIAEIFEHHILPTEKIFLDADVVTEFNVLQFKDNTAPEVAHLEDEWEERMVQNFAMSVSALNSYLKCPLGFYFQNIVRIPSPKNEAAEFGSAVHHALEQLFRKMQATERFPSADEFISDFTWYMRRHRESFTKEEFARRLEYGQQILLAYYDNYIYSWNKVTSIERRINNVMLDEIRLKGVLDKIEFRGKDATIVDYKTGDPEKCKERLAPPNDKEPNGGDYWRQAVFYKLLIDHLTSKDWNVTAVEFDFVEPDKKKQYRKEKVLVTDADTTTVKEQIKTVWNKVQNRDFYTGCGKEDCHWCNFVKTNKMAIALHELKDDEPERSFRRMTMNAV</sequence>
<keyword evidence="9" id="KW-0238">DNA-binding</keyword>
<keyword evidence="4" id="KW-0227">DNA damage</keyword>
<evidence type="ECO:0000256" key="16">
    <source>
        <dbReference type="PROSITE-ProRule" id="PRU00560"/>
    </source>
</evidence>
<dbReference type="GO" id="GO:0003677">
    <property type="term" value="F:DNA binding"/>
    <property type="evidence" value="ECO:0007669"/>
    <property type="project" value="UniProtKB-KW"/>
</dbReference>
<comment type="catalytic activity">
    <reaction evidence="15">
        <text>ATP + H2O = ADP + phosphate + H(+)</text>
        <dbReference type="Rhea" id="RHEA:13065"/>
        <dbReference type="ChEBI" id="CHEBI:15377"/>
        <dbReference type="ChEBI" id="CHEBI:15378"/>
        <dbReference type="ChEBI" id="CHEBI:30616"/>
        <dbReference type="ChEBI" id="CHEBI:43474"/>
        <dbReference type="ChEBI" id="CHEBI:456216"/>
        <dbReference type="EC" id="5.6.2.4"/>
    </reaction>
</comment>
<dbReference type="Gene3D" id="1.10.486.10">
    <property type="entry name" value="PCRA, domain 4"/>
    <property type="match status" value="1"/>
</dbReference>
<dbReference type="Gene3D" id="3.40.50.300">
    <property type="entry name" value="P-loop containing nucleotide triphosphate hydrolases"/>
    <property type="match status" value="2"/>
</dbReference>
<evidence type="ECO:0000256" key="7">
    <source>
        <dbReference type="ARBA" id="ARBA00022839"/>
    </source>
</evidence>
<evidence type="ECO:0000256" key="14">
    <source>
        <dbReference type="ARBA" id="ARBA00034923"/>
    </source>
</evidence>
<proteinExistence type="inferred from homology"/>
<evidence type="ECO:0000256" key="15">
    <source>
        <dbReference type="ARBA" id="ARBA00048988"/>
    </source>
</evidence>
<evidence type="ECO:0000259" key="18">
    <source>
        <dbReference type="PROSITE" id="PS51217"/>
    </source>
</evidence>
<dbReference type="InterPro" id="IPR011335">
    <property type="entry name" value="Restrct_endonuc-II-like"/>
</dbReference>
<name>A0A9X2XMP8_9BACT</name>
<dbReference type="Pfam" id="PF12705">
    <property type="entry name" value="PDDEXK_1"/>
    <property type="match status" value="1"/>
</dbReference>
<dbReference type="InterPro" id="IPR011604">
    <property type="entry name" value="PDDEXK-like_dom_sf"/>
</dbReference>
<keyword evidence="20" id="KW-1185">Reference proteome</keyword>
<keyword evidence="8 16" id="KW-0067">ATP-binding</keyword>
<evidence type="ECO:0000256" key="8">
    <source>
        <dbReference type="ARBA" id="ARBA00022840"/>
    </source>
</evidence>
<dbReference type="PANTHER" id="PTHR11070">
    <property type="entry name" value="UVRD / RECB / PCRA DNA HELICASE FAMILY MEMBER"/>
    <property type="match status" value="1"/>
</dbReference>
<dbReference type="GO" id="GO:0005524">
    <property type="term" value="F:ATP binding"/>
    <property type="evidence" value="ECO:0007669"/>
    <property type="project" value="UniProtKB-UniRule"/>
</dbReference>
<keyword evidence="3 16" id="KW-0547">Nucleotide-binding</keyword>
<reference evidence="19" key="1">
    <citation type="submission" date="2022-09" db="EMBL/GenBank/DDBJ databases">
        <authorList>
            <person name="Yuan C."/>
            <person name="Ke Z."/>
        </authorList>
    </citation>
    <scope>NUCLEOTIDE SEQUENCE</scope>
    <source>
        <strain evidence="19">LB-8</strain>
    </source>
</reference>
<evidence type="ECO:0000256" key="2">
    <source>
        <dbReference type="ARBA" id="ARBA00022722"/>
    </source>
</evidence>
<keyword evidence="11" id="KW-0413">Isomerase</keyword>
<dbReference type="Gene3D" id="3.90.320.10">
    <property type="match status" value="1"/>
</dbReference>
<dbReference type="EMBL" id="JAOTIF010000001">
    <property type="protein sequence ID" value="MCU7547528.1"/>
    <property type="molecule type" value="Genomic_DNA"/>
</dbReference>
<evidence type="ECO:0000256" key="1">
    <source>
        <dbReference type="ARBA" id="ARBA00009922"/>
    </source>
</evidence>
<dbReference type="GO" id="GO:0043138">
    <property type="term" value="F:3'-5' DNA helicase activity"/>
    <property type="evidence" value="ECO:0007669"/>
    <property type="project" value="UniProtKB-EC"/>
</dbReference>
<comment type="catalytic activity">
    <reaction evidence="12">
        <text>Couples ATP hydrolysis with the unwinding of duplex DNA by translocating in the 3'-5' direction.</text>
        <dbReference type="EC" id="5.6.2.4"/>
    </reaction>
</comment>
<dbReference type="InterPro" id="IPR000212">
    <property type="entry name" value="DNA_helicase_UvrD/REP"/>
</dbReference>
<reference evidence="19" key="2">
    <citation type="submission" date="2023-04" db="EMBL/GenBank/DDBJ databases">
        <title>Paracnuella aquatica gen. nov., sp. nov., a member of the family Chitinophagaceae isolated from a hot spring.</title>
        <authorList>
            <person name="Wang C."/>
        </authorList>
    </citation>
    <scope>NUCLEOTIDE SEQUENCE</scope>
    <source>
        <strain evidence="19">LB-8</strain>
    </source>
</reference>
<dbReference type="InterPro" id="IPR014017">
    <property type="entry name" value="DNA_helicase_UvrD-like_C"/>
</dbReference>
<keyword evidence="2" id="KW-0540">Nuclease</keyword>
<evidence type="ECO:0000256" key="5">
    <source>
        <dbReference type="ARBA" id="ARBA00022801"/>
    </source>
</evidence>
<dbReference type="Pfam" id="PF00580">
    <property type="entry name" value="UvrD-helicase"/>
    <property type="match status" value="1"/>
</dbReference>
<dbReference type="PROSITE" id="PS51217">
    <property type="entry name" value="UVRD_HELICASE_CTER"/>
    <property type="match status" value="1"/>
</dbReference>
<keyword evidence="7" id="KW-0269">Exonuclease</keyword>
<dbReference type="Gene3D" id="1.10.10.160">
    <property type="match status" value="1"/>
</dbReference>
<dbReference type="InterPro" id="IPR013986">
    <property type="entry name" value="DExx_box_DNA_helicase_dom_sf"/>
</dbReference>
<comment type="caution">
    <text evidence="19">The sequence shown here is derived from an EMBL/GenBank/DDBJ whole genome shotgun (WGS) entry which is preliminary data.</text>
</comment>
<dbReference type="Pfam" id="PF13361">
    <property type="entry name" value="UvrD_C"/>
    <property type="match status" value="1"/>
</dbReference>
<feature type="domain" description="UvrD-like helicase C-terminal" evidence="18">
    <location>
        <begin position="345"/>
        <end position="647"/>
    </location>
</feature>
<evidence type="ECO:0000256" key="3">
    <source>
        <dbReference type="ARBA" id="ARBA00022741"/>
    </source>
</evidence>
<dbReference type="GO" id="GO:0000725">
    <property type="term" value="P:recombinational repair"/>
    <property type="evidence" value="ECO:0007669"/>
    <property type="project" value="TreeGrafter"/>
</dbReference>
<dbReference type="PROSITE" id="PS51198">
    <property type="entry name" value="UVRD_HELICASE_ATP_BIND"/>
    <property type="match status" value="1"/>
</dbReference>
<evidence type="ECO:0000256" key="13">
    <source>
        <dbReference type="ARBA" id="ARBA00034808"/>
    </source>
</evidence>
<evidence type="ECO:0000256" key="12">
    <source>
        <dbReference type="ARBA" id="ARBA00034617"/>
    </source>
</evidence>
<dbReference type="Proteomes" id="UP001155483">
    <property type="component" value="Unassembled WGS sequence"/>
</dbReference>
<dbReference type="EC" id="5.6.2.4" evidence="13"/>
<evidence type="ECO:0000256" key="10">
    <source>
        <dbReference type="ARBA" id="ARBA00023204"/>
    </source>
</evidence>
<dbReference type="RefSeq" id="WP_279294975.1">
    <property type="nucleotide sequence ID" value="NZ_JAOTIF010000001.1"/>
</dbReference>
<evidence type="ECO:0000313" key="20">
    <source>
        <dbReference type="Proteomes" id="UP001155483"/>
    </source>
</evidence>
<evidence type="ECO:0000256" key="6">
    <source>
        <dbReference type="ARBA" id="ARBA00022806"/>
    </source>
</evidence>
<organism evidence="19 20">
    <name type="scientific">Paraflavisolibacter caeni</name>
    <dbReference type="NCBI Taxonomy" id="2982496"/>
    <lineage>
        <taxon>Bacteria</taxon>
        <taxon>Pseudomonadati</taxon>
        <taxon>Bacteroidota</taxon>
        <taxon>Chitinophagia</taxon>
        <taxon>Chitinophagales</taxon>
        <taxon>Chitinophagaceae</taxon>
        <taxon>Paraflavisolibacter</taxon>
    </lineage>
</organism>
<evidence type="ECO:0000256" key="9">
    <source>
        <dbReference type="ARBA" id="ARBA00023125"/>
    </source>
</evidence>
<dbReference type="SUPFAM" id="SSF52980">
    <property type="entry name" value="Restriction endonuclease-like"/>
    <property type="match status" value="1"/>
</dbReference>
<evidence type="ECO:0000313" key="19">
    <source>
        <dbReference type="EMBL" id="MCU7547528.1"/>
    </source>
</evidence>
<dbReference type="InterPro" id="IPR027417">
    <property type="entry name" value="P-loop_NTPase"/>
</dbReference>
<keyword evidence="5 16" id="KW-0378">Hydrolase</keyword>
<feature type="binding site" evidence="16">
    <location>
        <begin position="38"/>
        <end position="45"/>
    </location>
    <ligand>
        <name>ATP</name>
        <dbReference type="ChEBI" id="CHEBI:30616"/>
    </ligand>
</feature>
<dbReference type="InterPro" id="IPR014016">
    <property type="entry name" value="UvrD-like_ATP-bd"/>
</dbReference>
<dbReference type="SUPFAM" id="SSF52540">
    <property type="entry name" value="P-loop containing nucleoside triphosphate hydrolases"/>
    <property type="match status" value="1"/>
</dbReference>
<dbReference type="CDD" id="cd17932">
    <property type="entry name" value="DEXQc_UvrD"/>
    <property type="match status" value="1"/>
</dbReference>
<keyword evidence="10" id="KW-0234">DNA repair</keyword>
<comment type="similarity">
    <text evidence="1">Belongs to the helicase family. UvrD subfamily.</text>
</comment>
<protein>
    <recommendedName>
        <fullName evidence="13">DNA 3'-5' helicase</fullName>
        <ecNumber evidence="13">5.6.2.4</ecNumber>
    </recommendedName>
    <alternativeName>
        <fullName evidence="14">DNA 3'-5' helicase II</fullName>
    </alternativeName>
</protein>